<evidence type="ECO:0000259" key="2">
    <source>
        <dbReference type="Pfam" id="PF19904"/>
    </source>
</evidence>
<proteinExistence type="predicted"/>
<keyword evidence="1" id="KW-0472">Membrane</keyword>
<evidence type="ECO:0000313" key="4">
    <source>
        <dbReference type="Proteomes" id="UP000560658"/>
    </source>
</evidence>
<comment type="caution">
    <text evidence="3">The sequence shown here is derived from an EMBL/GenBank/DDBJ whole genome shotgun (WGS) entry which is preliminary data.</text>
</comment>
<keyword evidence="1" id="KW-0812">Transmembrane</keyword>
<dbReference type="Proteomes" id="UP000560658">
    <property type="component" value="Unassembled WGS sequence"/>
</dbReference>
<organism evidence="3 4">
    <name type="scientific">Bacteroides reticulotermitis</name>
    <dbReference type="NCBI Taxonomy" id="1133319"/>
    <lineage>
        <taxon>Bacteria</taxon>
        <taxon>Pseudomonadati</taxon>
        <taxon>Bacteroidota</taxon>
        <taxon>Bacteroidia</taxon>
        <taxon>Bacteroidales</taxon>
        <taxon>Bacteroidaceae</taxon>
        <taxon>Bacteroides</taxon>
    </lineage>
</organism>
<protein>
    <recommendedName>
        <fullName evidence="2">DUF6377 domain-containing protein</fullName>
    </recommendedName>
</protein>
<keyword evidence="4" id="KW-1185">Reference proteome</keyword>
<dbReference type="RefSeq" id="WP_183208047.1">
    <property type="nucleotide sequence ID" value="NZ_JACIER010000004.1"/>
</dbReference>
<dbReference type="AlphaFoldDB" id="A0A840CZB3"/>
<dbReference type="EMBL" id="JACIER010000004">
    <property type="protein sequence ID" value="MBB4043458.1"/>
    <property type="molecule type" value="Genomic_DNA"/>
</dbReference>
<keyword evidence="1" id="KW-1133">Transmembrane helix</keyword>
<feature type="domain" description="DUF6377" evidence="2">
    <location>
        <begin position="256"/>
        <end position="496"/>
    </location>
</feature>
<evidence type="ECO:0000256" key="1">
    <source>
        <dbReference type="SAM" id="Phobius"/>
    </source>
</evidence>
<feature type="transmembrane region" description="Helical" evidence="1">
    <location>
        <begin position="330"/>
        <end position="350"/>
    </location>
</feature>
<evidence type="ECO:0000313" key="3">
    <source>
        <dbReference type="EMBL" id="MBB4043458.1"/>
    </source>
</evidence>
<sequence>MKAQSYFFLFLLFIHPLTLSADKEDNKSLLKELDRVIKHKIEYQSQKEKSINSLKAQLLQANKNEEKYDLCGSLFIAYLHYQADSALHYINKKAEIAPMLNRPNLECEIFINRAEVMGVMGMYVDALNQLKQVDPQKLDKALLEYYYRTYRACYGWIADYTTYKAEKLKYVQLTDLYRDSIMLTMDPGIDRDIAWAEKCIVNRQEDSAIMLLEDALKVSTDERQKGYIYYTLAEAYQVKNNQEKEICYLTLTAITDLKSSVKEYASLQKLAQLMYQLGDIDRAYKYLSCSMEDAVSCNARLRFIEVTQFFPIIDKAYKVKEQKERIISRALLISVSILSLFLLAAIFYLYRWMKKLSVMRRNLSIANRQLQDTNKELAETGKIKEVYIARYLERCVTYLDKLELYRRTLAKMAMASRIDDLFKTIKSEQFIQDERKNFYTEFDKSFLELFPYFITSFNQLLLEEERIEPKPGELLTPELRIYALIRLGVTDSNQIAHFLGYSLATIYNYRSKIRNKAIGDKEKFEQCVMNI</sequence>
<gene>
    <name evidence="3" type="ORF">GGR06_001240</name>
</gene>
<accession>A0A840CZB3</accession>
<dbReference type="InterPro" id="IPR045957">
    <property type="entry name" value="DUF6377"/>
</dbReference>
<reference evidence="3" key="1">
    <citation type="submission" date="2020-08" db="EMBL/GenBank/DDBJ databases">
        <title>Genomic Encyclopedia of Type Strains, Phase IV (KMG-IV): sequencing the most valuable type-strain genomes for metagenomic binning, comparative biology and taxonomic classification.</title>
        <authorList>
            <person name="Goeker M."/>
        </authorList>
    </citation>
    <scope>NUCLEOTIDE SEQUENCE [LARGE SCALE GENOMIC DNA]</scope>
    <source>
        <strain evidence="3">DSM 105720</strain>
    </source>
</reference>
<name>A0A840CZB3_9BACE</name>
<dbReference type="Pfam" id="PF19904">
    <property type="entry name" value="DUF6377"/>
    <property type="match status" value="1"/>
</dbReference>